<sequence length="412" mass="44474">MVQDGGGGFKGIETYVEGDTVLAAGTALDWAPQTVVFSGGTTGASRQKYTVLVLYGDTALAVTSDHLFLLADEQQTLKRADRLTTDDRLVSPSGRPVPVRGVHIGDYLAGFHHIAAGSKEPPRENLENHLLNTNGVVSADYVVQIMARRTDIAGFNVKDHVDMPIVGSTEYIEIHGRDCLTAPSFEAGFDDKSPIRAAGFNAPDLETPEYTFVPAEATVVHIPDGACSFLSPEEAEAKRQSPKRPFNDPMSREWTEALIQQHKTFYPDVVYSLDWASDEVNAYAWVDNNVRHVSLKGGLVRDQDLELEGISVVLAHELAHHYGGVPSFPSGLSCEGQADYRGVRNIMRKVWFGDSYIDTTDAGIAQMANFFGVPDDSNPPSGNAGCGHPPGRCRVATYHAAVSLSGKPACAG</sequence>
<comment type="caution">
    <text evidence="1">The sequence shown here is derived from an EMBL/GenBank/DDBJ whole genome shotgun (WGS) entry which is preliminary data.</text>
</comment>
<proteinExistence type="predicted"/>
<accession>A0A5R9FVI4</accession>
<dbReference type="Gene3D" id="3.30.2010.10">
    <property type="entry name" value="Metalloproteases ('zincins'), catalytic domain"/>
    <property type="match status" value="1"/>
</dbReference>
<evidence type="ECO:0000313" key="2">
    <source>
        <dbReference type="Proteomes" id="UP000305906"/>
    </source>
</evidence>
<name>A0A5R9FVI4_9ACTN</name>
<dbReference type="Gene3D" id="2.170.16.10">
    <property type="entry name" value="Hedgehog/Intein (Hint) domain"/>
    <property type="match status" value="1"/>
</dbReference>
<reference evidence="1 2" key="1">
    <citation type="submission" date="2019-05" db="EMBL/GenBank/DDBJ databases">
        <title>Streptomyces sp. NEAU-C151, a novel actinomycete isolated from soil.</title>
        <authorList>
            <person name="Han L."/>
            <person name="Jiang H."/>
        </authorList>
    </citation>
    <scope>NUCLEOTIDE SEQUENCE [LARGE SCALE GENOMIC DNA]</scope>
    <source>
        <strain evidence="1 2">NEAU-C151</strain>
    </source>
</reference>
<gene>
    <name evidence="1" type="ORF">FE633_14945</name>
</gene>
<dbReference type="EMBL" id="VBZC01000014">
    <property type="protein sequence ID" value="TLS45368.1"/>
    <property type="molecule type" value="Genomic_DNA"/>
</dbReference>
<organism evidence="1 2">
    <name type="scientific">Streptomyces montanus</name>
    <dbReference type="NCBI Taxonomy" id="2580423"/>
    <lineage>
        <taxon>Bacteria</taxon>
        <taxon>Bacillati</taxon>
        <taxon>Actinomycetota</taxon>
        <taxon>Actinomycetes</taxon>
        <taxon>Kitasatosporales</taxon>
        <taxon>Streptomycetaceae</taxon>
        <taxon>Streptomyces</taxon>
    </lineage>
</organism>
<dbReference type="AlphaFoldDB" id="A0A5R9FVI4"/>
<dbReference type="SUPFAM" id="SSF51294">
    <property type="entry name" value="Hedgehog/intein (Hint) domain"/>
    <property type="match status" value="1"/>
</dbReference>
<dbReference type="RefSeq" id="WP_138045619.1">
    <property type="nucleotide sequence ID" value="NZ_VBZC01000014.1"/>
</dbReference>
<protein>
    <submittedName>
        <fullName evidence="1">Uncharacterized protein</fullName>
    </submittedName>
</protein>
<evidence type="ECO:0000313" key="1">
    <source>
        <dbReference type="EMBL" id="TLS45368.1"/>
    </source>
</evidence>
<dbReference type="InterPro" id="IPR036844">
    <property type="entry name" value="Hint_dom_sf"/>
</dbReference>
<keyword evidence="2" id="KW-1185">Reference proteome</keyword>
<dbReference type="Proteomes" id="UP000305906">
    <property type="component" value="Unassembled WGS sequence"/>
</dbReference>